<dbReference type="GO" id="GO:0005886">
    <property type="term" value="C:plasma membrane"/>
    <property type="evidence" value="ECO:0007669"/>
    <property type="project" value="TreeGrafter"/>
</dbReference>
<organism evidence="2 3">
    <name type="scientific">Maritimibacter harenae</name>
    <dbReference type="NCBI Taxonomy" id="2606218"/>
    <lineage>
        <taxon>Bacteria</taxon>
        <taxon>Pseudomonadati</taxon>
        <taxon>Pseudomonadota</taxon>
        <taxon>Alphaproteobacteria</taxon>
        <taxon>Rhodobacterales</taxon>
        <taxon>Roseobacteraceae</taxon>
        <taxon>Maritimibacter</taxon>
    </lineage>
</organism>
<accession>A0A845M7L2</accession>
<feature type="transmembrane region" description="Helical" evidence="1">
    <location>
        <begin position="87"/>
        <end position="107"/>
    </location>
</feature>
<reference evidence="2 3" key="1">
    <citation type="submission" date="2019-12" db="EMBL/GenBank/DDBJ databases">
        <title>Maritimibacter sp. nov. sp. isolated from sea sand.</title>
        <authorList>
            <person name="Kim J."/>
            <person name="Jeong S.E."/>
            <person name="Jung H.S."/>
            <person name="Jeon C.O."/>
        </authorList>
    </citation>
    <scope>NUCLEOTIDE SEQUENCE [LARGE SCALE GENOMIC DNA]</scope>
    <source>
        <strain evidence="2 3">DP07</strain>
    </source>
</reference>
<proteinExistence type="predicted"/>
<evidence type="ECO:0000313" key="3">
    <source>
        <dbReference type="Proteomes" id="UP000467322"/>
    </source>
</evidence>
<feature type="transmembrane region" description="Helical" evidence="1">
    <location>
        <begin position="27"/>
        <end position="44"/>
    </location>
</feature>
<sequence length="126" mass="14096">MDMKTAVQTVLREKYVEFNGRARRSEFWWFILFVVIVSAILSLIDTALFEGVLQDIGPLSAIFSLITIIPSIAVTARRLHDIGRSGWWQLLFLIPLIGFIVIVYWAAQKGTDGPNEYGPDPLATGA</sequence>
<evidence type="ECO:0000313" key="2">
    <source>
        <dbReference type="EMBL" id="MZR13503.1"/>
    </source>
</evidence>
<feature type="transmembrane region" description="Helical" evidence="1">
    <location>
        <begin position="56"/>
        <end position="75"/>
    </location>
</feature>
<dbReference type="AlphaFoldDB" id="A0A845M7L2"/>
<gene>
    <name evidence="2" type="ORF">GQE99_10800</name>
</gene>
<dbReference type="PANTHER" id="PTHR34980:SF2">
    <property type="entry name" value="INNER MEMBRANE PROTEIN YHAH-RELATED"/>
    <property type="match status" value="1"/>
</dbReference>
<keyword evidence="1" id="KW-0472">Membrane</keyword>
<keyword evidence="1" id="KW-0812">Transmembrane</keyword>
<name>A0A845M7L2_9RHOB</name>
<dbReference type="InterPro" id="IPR008523">
    <property type="entry name" value="DUF805"/>
</dbReference>
<comment type="caution">
    <text evidence="2">The sequence shown here is derived from an EMBL/GenBank/DDBJ whole genome shotgun (WGS) entry which is preliminary data.</text>
</comment>
<dbReference type="RefSeq" id="WP_161351619.1">
    <property type="nucleotide sequence ID" value="NZ_WTUX01000012.1"/>
</dbReference>
<keyword evidence="3" id="KW-1185">Reference proteome</keyword>
<dbReference type="Pfam" id="PF05656">
    <property type="entry name" value="DUF805"/>
    <property type="match status" value="1"/>
</dbReference>
<protein>
    <submittedName>
        <fullName evidence="2">DUF805 domain-containing protein</fullName>
    </submittedName>
</protein>
<dbReference type="Proteomes" id="UP000467322">
    <property type="component" value="Unassembled WGS sequence"/>
</dbReference>
<dbReference type="EMBL" id="WTUX01000012">
    <property type="protein sequence ID" value="MZR13503.1"/>
    <property type="molecule type" value="Genomic_DNA"/>
</dbReference>
<keyword evidence="1" id="KW-1133">Transmembrane helix</keyword>
<evidence type="ECO:0000256" key="1">
    <source>
        <dbReference type="SAM" id="Phobius"/>
    </source>
</evidence>
<dbReference type="PANTHER" id="PTHR34980">
    <property type="entry name" value="INNER MEMBRANE PROTEIN-RELATED-RELATED"/>
    <property type="match status" value="1"/>
</dbReference>